<dbReference type="Proteomes" id="UP000092207">
    <property type="component" value="Unassembled WGS sequence"/>
</dbReference>
<organism evidence="1 2">
    <name type="scientific">Mycobacterium scrofulaceum</name>
    <dbReference type="NCBI Taxonomy" id="1783"/>
    <lineage>
        <taxon>Bacteria</taxon>
        <taxon>Bacillati</taxon>
        <taxon>Actinomycetota</taxon>
        <taxon>Actinomycetes</taxon>
        <taxon>Mycobacteriales</taxon>
        <taxon>Mycobacteriaceae</taxon>
        <taxon>Mycobacterium</taxon>
    </lineage>
</organism>
<evidence type="ECO:0000313" key="2">
    <source>
        <dbReference type="Proteomes" id="UP000092207"/>
    </source>
</evidence>
<evidence type="ECO:0000313" key="1">
    <source>
        <dbReference type="EMBL" id="OBH87648.1"/>
    </source>
</evidence>
<dbReference type="AlphaFoldDB" id="A0A1A2UFF8"/>
<dbReference type="Pfam" id="PF12840">
    <property type="entry name" value="HTH_20"/>
    <property type="match status" value="1"/>
</dbReference>
<sequence>MPPTSVGESASRRREVLRVLRSSPDPMSIAAIADLLGVHPNTVRFHLDTLVGDGQVELVELDRKGPGRPPLMFRAVRQMDRGGTRHYRLLAEVLATAFAGEPDASAKAVAAGRAWGRKLDASLEPVPTKPTSADDAIDHLVNMLDELGFAPERRAAGGEQQVGLRHCPFLELAENRTTVVCPVHLGLMQGAMESWGAPVSVDRLEAFVEPDLCLAHLKLQKSAR</sequence>
<gene>
    <name evidence="1" type="ORF">A5679_26085</name>
</gene>
<protein>
    <submittedName>
        <fullName evidence="1">Transcriptional regulator</fullName>
    </submittedName>
</protein>
<name>A0A1A2UFF8_MYCSC</name>
<dbReference type="EMBL" id="LZJY01000400">
    <property type="protein sequence ID" value="OBH87648.1"/>
    <property type="molecule type" value="Genomic_DNA"/>
</dbReference>
<dbReference type="Gene3D" id="1.10.10.10">
    <property type="entry name" value="Winged helix-like DNA-binding domain superfamily/Winged helix DNA-binding domain"/>
    <property type="match status" value="1"/>
</dbReference>
<dbReference type="InterPro" id="IPR036390">
    <property type="entry name" value="WH_DNA-bd_sf"/>
</dbReference>
<dbReference type="SUPFAM" id="SSF46785">
    <property type="entry name" value="Winged helix' DNA-binding domain"/>
    <property type="match status" value="1"/>
</dbReference>
<dbReference type="RefSeq" id="WP_067310281.1">
    <property type="nucleotide sequence ID" value="NZ_LZJY01000400.1"/>
</dbReference>
<proteinExistence type="predicted"/>
<comment type="caution">
    <text evidence="1">The sequence shown here is derived from an EMBL/GenBank/DDBJ whole genome shotgun (WGS) entry which is preliminary data.</text>
</comment>
<accession>A0A1A2UFF8</accession>
<reference evidence="1 2" key="1">
    <citation type="submission" date="2016-06" db="EMBL/GenBank/DDBJ databases">
        <authorList>
            <person name="Kjaerup R.B."/>
            <person name="Dalgaard T.S."/>
            <person name="Juul-Madsen H.R."/>
        </authorList>
    </citation>
    <scope>NUCLEOTIDE SEQUENCE [LARGE SCALE GENOMIC DNA]</scope>
    <source>
        <strain evidence="1 2">E2838</strain>
    </source>
</reference>
<dbReference type="InterPro" id="IPR036388">
    <property type="entry name" value="WH-like_DNA-bd_sf"/>
</dbReference>